<dbReference type="RefSeq" id="WP_066384439.1">
    <property type="nucleotide sequence ID" value="NZ_LTAZ01000012.1"/>
</dbReference>
<dbReference type="Pfam" id="PF24035">
    <property type="entry name" value="DUF7344"/>
    <property type="match status" value="1"/>
</dbReference>
<gene>
    <name evidence="2" type="ORF">HAPAU_31520</name>
</gene>
<dbReference type="OrthoDB" id="241828at2157"/>
<dbReference type="InterPro" id="IPR055768">
    <property type="entry name" value="DUF7344"/>
</dbReference>
<reference evidence="2 3" key="1">
    <citation type="submission" date="2016-02" db="EMBL/GenBank/DDBJ databases">
        <title>Genome sequence of Halalkalicoccus paucihalophilus DSM 24557.</title>
        <authorList>
            <person name="Poehlein A."/>
            <person name="Daniel R."/>
        </authorList>
    </citation>
    <scope>NUCLEOTIDE SEQUENCE [LARGE SCALE GENOMIC DNA]</scope>
    <source>
        <strain evidence="2 3">DSM 24557</strain>
    </source>
</reference>
<dbReference type="EMBL" id="LTAZ01000012">
    <property type="protein sequence ID" value="KYH24775.1"/>
    <property type="molecule type" value="Genomic_DNA"/>
</dbReference>
<proteinExistence type="predicted"/>
<protein>
    <recommendedName>
        <fullName evidence="1">DUF7344 domain-containing protein</fullName>
    </recommendedName>
</protein>
<evidence type="ECO:0000313" key="3">
    <source>
        <dbReference type="Proteomes" id="UP000075321"/>
    </source>
</evidence>
<evidence type="ECO:0000313" key="2">
    <source>
        <dbReference type="EMBL" id="KYH24775.1"/>
    </source>
</evidence>
<sequence>MSSNIESVVSAETDVFGGTTAHTAVFKTLSSQSCRYLIYYFLAASDSSVPIEDVVTGIQTLAAHESKQPSLVDDECLKSLLLESAIPQLEQLDVVEYDSRSGSVRYYQQPFIEEYAEHAAYQELSSDFVQESL</sequence>
<feature type="domain" description="DUF7344" evidence="1">
    <location>
        <begin position="26"/>
        <end position="105"/>
    </location>
</feature>
<comment type="caution">
    <text evidence="2">The sequence shown here is derived from an EMBL/GenBank/DDBJ whole genome shotgun (WGS) entry which is preliminary data.</text>
</comment>
<dbReference type="Proteomes" id="UP000075321">
    <property type="component" value="Unassembled WGS sequence"/>
</dbReference>
<dbReference type="AlphaFoldDB" id="A0A151AAW6"/>
<evidence type="ECO:0000259" key="1">
    <source>
        <dbReference type="Pfam" id="PF24035"/>
    </source>
</evidence>
<keyword evidence="3" id="KW-1185">Reference proteome</keyword>
<accession>A0A151AAW6</accession>
<organism evidence="2 3">
    <name type="scientific">Halalkalicoccus paucihalophilus</name>
    <dbReference type="NCBI Taxonomy" id="1008153"/>
    <lineage>
        <taxon>Archaea</taxon>
        <taxon>Methanobacteriati</taxon>
        <taxon>Methanobacteriota</taxon>
        <taxon>Stenosarchaea group</taxon>
        <taxon>Halobacteria</taxon>
        <taxon>Halobacteriales</taxon>
        <taxon>Halococcaceae</taxon>
        <taxon>Halalkalicoccus</taxon>
    </lineage>
</organism>
<name>A0A151AAW6_9EURY</name>
<dbReference type="PATRIC" id="fig|1008153.3.peg.3289"/>